<evidence type="ECO:0000313" key="2">
    <source>
        <dbReference type="Proteomes" id="UP001153269"/>
    </source>
</evidence>
<organism evidence="1 2">
    <name type="scientific">Pleuronectes platessa</name>
    <name type="common">European plaice</name>
    <dbReference type="NCBI Taxonomy" id="8262"/>
    <lineage>
        <taxon>Eukaryota</taxon>
        <taxon>Metazoa</taxon>
        <taxon>Chordata</taxon>
        <taxon>Craniata</taxon>
        <taxon>Vertebrata</taxon>
        <taxon>Euteleostomi</taxon>
        <taxon>Actinopterygii</taxon>
        <taxon>Neopterygii</taxon>
        <taxon>Teleostei</taxon>
        <taxon>Neoteleostei</taxon>
        <taxon>Acanthomorphata</taxon>
        <taxon>Carangaria</taxon>
        <taxon>Pleuronectiformes</taxon>
        <taxon>Pleuronectoidei</taxon>
        <taxon>Pleuronectidae</taxon>
        <taxon>Pleuronectes</taxon>
    </lineage>
</organism>
<reference evidence="1" key="1">
    <citation type="submission" date="2020-03" db="EMBL/GenBank/DDBJ databases">
        <authorList>
            <person name="Weist P."/>
        </authorList>
    </citation>
    <scope>NUCLEOTIDE SEQUENCE</scope>
</reference>
<protein>
    <submittedName>
        <fullName evidence="1">Uncharacterized protein</fullName>
    </submittedName>
</protein>
<dbReference type="EMBL" id="CADEAL010000063">
    <property type="protein sequence ID" value="CAB1413636.1"/>
    <property type="molecule type" value="Genomic_DNA"/>
</dbReference>
<sequence>MRALLPVVNLTGTREIYLKVNLSGRHSRGPIALGSVLCPRFGLRSLWRLWTNTNRSSGRDLTAFVRVSDPLS</sequence>
<proteinExistence type="predicted"/>
<gene>
    <name evidence="1" type="ORF">PLEPLA_LOCUS1337</name>
</gene>
<accession>A0A9N7TJI2</accession>
<keyword evidence="2" id="KW-1185">Reference proteome</keyword>
<dbReference type="AlphaFoldDB" id="A0A9N7TJI2"/>
<evidence type="ECO:0000313" key="1">
    <source>
        <dbReference type="EMBL" id="CAB1413636.1"/>
    </source>
</evidence>
<comment type="caution">
    <text evidence="1">The sequence shown here is derived from an EMBL/GenBank/DDBJ whole genome shotgun (WGS) entry which is preliminary data.</text>
</comment>
<dbReference type="Proteomes" id="UP001153269">
    <property type="component" value="Unassembled WGS sequence"/>
</dbReference>
<name>A0A9N7TJI2_PLEPL</name>